<dbReference type="GO" id="GO:0005886">
    <property type="term" value="C:plasma membrane"/>
    <property type="evidence" value="ECO:0007669"/>
    <property type="project" value="TreeGrafter"/>
</dbReference>
<evidence type="ECO:0000256" key="6">
    <source>
        <dbReference type="SAM" id="Coils"/>
    </source>
</evidence>
<feature type="transmembrane region" description="Helical" evidence="8">
    <location>
        <begin position="327"/>
        <end position="344"/>
    </location>
</feature>
<evidence type="ECO:0000256" key="4">
    <source>
        <dbReference type="ARBA" id="ARBA00022989"/>
    </source>
</evidence>
<dbReference type="HOGENOM" id="CLU_357356_0_0_1"/>
<keyword evidence="6" id="KW-0175">Coiled coil</keyword>
<gene>
    <name evidence="9" type="ORF">TTHERM_00859270</name>
</gene>
<feature type="coiled-coil region" evidence="6">
    <location>
        <begin position="477"/>
        <end position="540"/>
    </location>
</feature>
<keyword evidence="10" id="KW-1185">Reference proteome</keyword>
<dbReference type="RefSeq" id="XP_001021967.2">
    <property type="nucleotide sequence ID" value="XM_001021967.2"/>
</dbReference>
<evidence type="ECO:0000256" key="7">
    <source>
        <dbReference type="SAM" id="MobiDB-lite"/>
    </source>
</evidence>
<evidence type="ECO:0000256" key="5">
    <source>
        <dbReference type="ARBA" id="ARBA00023136"/>
    </source>
</evidence>
<dbReference type="PANTHER" id="PTHR46730:SF1">
    <property type="entry name" value="PLAT DOMAIN-CONTAINING PROTEIN"/>
    <property type="match status" value="1"/>
</dbReference>
<dbReference type="STRING" id="312017.Q23YT3"/>
<feature type="compositionally biased region" description="Polar residues" evidence="7">
    <location>
        <begin position="737"/>
        <end position="776"/>
    </location>
</feature>
<keyword evidence="2 8" id="KW-0812">Transmembrane</keyword>
<dbReference type="InParanoid" id="Q23YT3"/>
<evidence type="ECO:0000256" key="8">
    <source>
        <dbReference type="SAM" id="Phobius"/>
    </source>
</evidence>
<accession>Q23YT3</accession>
<evidence type="ECO:0000256" key="3">
    <source>
        <dbReference type="ARBA" id="ARBA00022737"/>
    </source>
</evidence>
<evidence type="ECO:0000313" key="9">
    <source>
        <dbReference type="EMBL" id="EAS01722.2"/>
    </source>
</evidence>
<keyword evidence="5 8" id="KW-0472">Membrane</keyword>
<comment type="subcellular location">
    <subcellularLocation>
        <location evidence="1">Membrane</location>
    </subcellularLocation>
</comment>
<keyword evidence="3" id="KW-0677">Repeat</keyword>
<organism evidence="9 10">
    <name type="scientific">Tetrahymena thermophila (strain SB210)</name>
    <dbReference type="NCBI Taxonomy" id="312017"/>
    <lineage>
        <taxon>Eukaryota</taxon>
        <taxon>Sar</taxon>
        <taxon>Alveolata</taxon>
        <taxon>Ciliophora</taxon>
        <taxon>Intramacronucleata</taxon>
        <taxon>Oligohymenophorea</taxon>
        <taxon>Hymenostomatida</taxon>
        <taxon>Tetrahymenina</taxon>
        <taxon>Tetrahymenidae</taxon>
        <taxon>Tetrahymena</taxon>
    </lineage>
</organism>
<evidence type="ECO:0000256" key="2">
    <source>
        <dbReference type="ARBA" id="ARBA00022692"/>
    </source>
</evidence>
<keyword evidence="4 8" id="KW-1133">Transmembrane helix</keyword>
<feature type="transmembrane region" description="Helical" evidence="8">
    <location>
        <begin position="249"/>
        <end position="267"/>
    </location>
</feature>
<dbReference type="EMBL" id="GG662557">
    <property type="protein sequence ID" value="EAS01722.2"/>
    <property type="molecule type" value="Genomic_DNA"/>
</dbReference>
<proteinExistence type="predicted"/>
<feature type="transmembrane region" description="Helical" evidence="8">
    <location>
        <begin position="24"/>
        <end position="42"/>
    </location>
</feature>
<dbReference type="GO" id="GO:0006816">
    <property type="term" value="P:calcium ion transport"/>
    <property type="evidence" value="ECO:0007669"/>
    <property type="project" value="TreeGrafter"/>
</dbReference>
<protein>
    <submittedName>
        <fullName evidence="9">Polycystin cation channel protein</fullName>
    </submittedName>
</protein>
<name>Q23YT3_TETTS</name>
<evidence type="ECO:0000313" key="10">
    <source>
        <dbReference type="Proteomes" id="UP000009168"/>
    </source>
</evidence>
<dbReference type="Proteomes" id="UP000009168">
    <property type="component" value="Unassembled WGS sequence"/>
</dbReference>
<dbReference type="OMA" id="KASIYEM"/>
<evidence type="ECO:0000256" key="1">
    <source>
        <dbReference type="ARBA" id="ARBA00004370"/>
    </source>
</evidence>
<feature type="region of interest" description="Disordered" evidence="7">
    <location>
        <begin position="737"/>
        <end position="785"/>
    </location>
</feature>
<feature type="transmembrane region" description="Helical" evidence="8">
    <location>
        <begin position="287"/>
        <end position="306"/>
    </location>
</feature>
<dbReference type="PANTHER" id="PTHR46730">
    <property type="entry name" value="POLYCYSTIN-1"/>
    <property type="match status" value="1"/>
</dbReference>
<feature type="transmembrane region" description="Helical" evidence="8">
    <location>
        <begin position="428"/>
        <end position="452"/>
    </location>
</feature>
<dbReference type="AlphaFoldDB" id="Q23YT3"/>
<dbReference type="GeneID" id="7835377"/>
<feature type="transmembrane region" description="Helical" evidence="8">
    <location>
        <begin position="364"/>
        <end position="382"/>
    </location>
</feature>
<reference evidence="10" key="1">
    <citation type="journal article" date="2006" name="PLoS Biol.">
        <title>Macronuclear genome sequence of the ciliate Tetrahymena thermophila, a model eukaryote.</title>
        <authorList>
            <person name="Eisen J.A."/>
            <person name="Coyne R.S."/>
            <person name="Wu M."/>
            <person name="Wu D."/>
            <person name="Thiagarajan M."/>
            <person name="Wortman J.R."/>
            <person name="Badger J.H."/>
            <person name="Ren Q."/>
            <person name="Amedeo P."/>
            <person name="Jones K.M."/>
            <person name="Tallon L.J."/>
            <person name="Delcher A.L."/>
            <person name="Salzberg S.L."/>
            <person name="Silva J.C."/>
            <person name="Haas B.J."/>
            <person name="Majoros W.H."/>
            <person name="Farzad M."/>
            <person name="Carlton J.M."/>
            <person name="Smith R.K. Jr."/>
            <person name="Garg J."/>
            <person name="Pearlman R.E."/>
            <person name="Karrer K.M."/>
            <person name="Sun L."/>
            <person name="Manning G."/>
            <person name="Elde N.C."/>
            <person name="Turkewitz A.P."/>
            <person name="Asai D.J."/>
            <person name="Wilkes D.E."/>
            <person name="Wang Y."/>
            <person name="Cai H."/>
            <person name="Collins K."/>
            <person name="Stewart B.A."/>
            <person name="Lee S.R."/>
            <person name="Wilamowska K."/>
            <person name="Weinberg Z."/>
            <person name="Ruzzo W.L."/>
            <person name="Wloga D."/>
            <person name="Gaertig J."/>
            <person name="Frankel J."/>
            <person name="Tsao C.-C."/>
            <person name="Gorovsky M.A."/>
            <person name="Keeling P.J."/>
            <person name="Waller R.F."/>
            <person name="Patron N.J."/>
            <person name="Cherry J.M."/>
            <person name="Stover N.A."/>
            <person name="Krieger C.J."/>
            <person name="del Toro C."/>
            <person name="Ryder H.F."/>
            <person name="Williamson S.C."/>
            <person name="Barbeau R.A."/>
            <person name="Hamilton E.P."/>
            <person name="Orias E."/>
        </authorList>
    </citation>
    <scope>NUCLEOTIDE SEQUENCE [LARGE SCALE GENOMIC DNA]</scope>
    <source>
        <strain evidence="10">SB210</strain>
    </source>
</reference>
<dbReference type="GO" id="GO:0005261">
    <property type="term" value="F:monoatomic cation channel activity"/>
    <property type="evidence" value="ECO:0007669"/>
    <property type="project" value="TreeGrafter"/>
</dbReference>
<dbReference type="KEGG" id="tet:TTHERM_00859270"/>
<sequence length="785" mass="92678">MNIRVVNAHKFVKLFKLFLLSSELQNILVGLLIVIYPLQVLFQEFSQQNQIRISELKQIYSFDAFNSINQNADLYKFLQKKLIPQIYLNFPTPFLLYAYPIIYQSVRQNSNSDLQQQITCIHDTSVSNSTVCDLSIMSQREQDIIQQIFVADNSNFTQNCATQGYFSYYGDCPYIAMLGRDNYSDILDAMQKHQWINSDTVFVMCEFSMYDVISQSYFYIQFITEYDSTNTYLLSKSIQHSIIIHNDQAFTITILVFMFVLNILYNLKMLLEFNLVTNRWTLVGHLVNMLASWAYIGFNLAIQVLSKKIVNFQTLKNLDQLQKMQNLSALFIFLILPFRIFTWITQFKYFRWLKKFSNVVFKTFPGIFMALVMFLIVYLFAVQMNQVKLYSDLSELYYDIATAFLSAFDTNIQEISEKGYGTIQTIPYLYIFPAIFKIISFFLFLYFLSLFIDLFRKSAQLEFREKSKFEQEFSDLLEELDSRVESTKEVIREYIEKENKNKENDQNQKILLYFHLKSPSQEQEKRFEMFQDESTEQEQETQECIYNECAENQVVIRKFDDFEQMVQFIVCLTNIKSQYFSLKSGEKLRIFFYIEDQDFFKCSKVNQLNSFLELLKNKKLIFPILYFSPTFQFSHQMQVALRRVYSLSLCSDSQEVLQKFCNLNLKFKSLQQCIYFQEDFNQKRNSIKEQNINNIKNIAKPEQVLSKLPSQNSSPYQQLKQQLSNQNITSQDAVITKQPSQENNSNNFSGSTPQNSNKNQVQPQNSIKSYVSQNSSESKDQSYLY</sequence>